<evidence type="ECO:0000313" key="3">
    <source>
        <dbReference type="EMBL" id="EDW65906.2"/>
    </source>
</evidence>
<feature type="compositionally biased region" description="Polar residues" evidence="2">
    <location>
        <begin position="241"/>
        <end position="252"/>
    </location>
</feature>
<gene>
    <name evidence="3" type="primary">Dvir\GJ19510</name>
    <name evidence="3" type="ORF">Dvir_GJ19510</name>
</gene>
<dbReference type="GO" id="GO:0008010">
    <property type="term" value="F:structural constituent of chitin-based larval cuticle"/>
    <property type="evidence" value="ECO:0007669"/>
    <property type="project" value="TreeGrafter"/>
</dbReference>
<dbReference type="OrthoDB" id="6515429at2759"/>
<feature type="compositionally biased region" description="Polar residues" evidence="2">
    <location>
        <begin position="222"/>
        <end position="234"/>
    </location>
</feature>
<feature type="compositionally biased region" description="Low complexity" evidence="2">
    <location>
        <begin position="46"/>
        <end position="58"/>
    </location>
</feature>
<dbReference type="PANTHER" id="PTHR10380">
    <property type="entry name" value="CUTICLE PROTEIN"/>
    <property type="match status" value="1"/>
</dbReference>
<protein>
    <recommendedName>
        <fullName evidence="5">Larval cuticle protein 16/17</fullName>
    </recommendedName>
</protein>
<dbReference type="Pfam" id="PF00379">
    <property type="entry name" value="Chitin_bind_4"/>
    <property type="match status" value="1"/>
</dbReference>
<dbReference type="InParanoid" id="B4M2K2"/>
<name>B4M2K2_DROVI</name>
<dbReference type="PANTHER" id="PTHR10380:SF224">
    <property type="entry name" value="CUTICULAR PROTEIN 12A"/>
    <property type="match status" value="1"/>
</dbReference>
<evidence type="ECO:0000256" key="1">
    <source>
        <dbReference type="PROSITE-ProRule" id="PRU00497"/>
    </source>
</evidence>
<dbReference type="Proteomes" id="UP000008792">
    <property type="component" value="Unassembled WGS sequence"/>
</dbReference>
<dbReference type="PRINTS" id="PR00947">
    <property type="entry name" value="CUTICLE"/>
</dbReference>
<sequence>MYRLKTGQGVGLATNIINFGRLTKSSDCILQPGKRDKRGVDHDTDTITTTTSTTSTTSIQSSSSTYTLLPASPTARTHKAMAQESRYQMLLLALLVLLLELSTAAPALQQQQQEPEARGARLLDRFNHRYPDGSYEFRYELDDGTARYERGYFAFINEVKTLMVVGYYSYRMPDGRYITVFYNADQFGYRQNQSITPEVYPNLPRSIEVPALKESTAVRQKATPQPSAQTQPHSLQFREPGTTSNYVSSTTSRASVLATRRGRY</sequence>
<dbReference type="HOGENOM" id="CLU_126753_0_0_1"/>
<evidence type="ECO:0000313" key="4">
    <source>
        <dbReference type="Proteomes" id="UP000008792"/>
    </source>
</evidence>
<keyword evidence="4" id="KW-1185">Reference proteome</keyword>
<feature type="region of interest" description="Disordered" evidence="2">
    <location>
        <begin position="220"/>
        <end position="252"/>
    </location>
</feature>
<accession>B4M2K2</accession>
<feature type="region of interest" description="Disordered" evidence="2">
    <location>
        <begin position="33"/>
        <end position="58"/>
    </location>
</feature>
<dbReference type="InterPro" id="IPR050468">
    <property type="entry name" value="Cuticle_Struct_Prot"/>
</dbReference>
<dbReference type="AlphaFoldDB" id="B4M2K2"/>
<proteinExistence type="predicted"/>
<dbReference type="GO" id="GO:0062129">
    <property type="term" value="C:chitin-based extracellular matrix"/>
    <property type="evidence" value="ECO:0007669"/>
    <property type="project" value="TreeGrafter"/>
</dbReference>
<reference evidence="3 4" key="1">
    <citation type="journal article" date="2007" name="Nature">
        <title>Evolution of genes and genomes on the Drosophila phylogeny.</title>
        <authorList>
            <consortium name="Drosophila 12 Genomes Consortium"/>
            <person name="Clark A.G."/>
            <person name="Eisen M.B."/>
            <person name="Smith D.R."/>
            <person name="Bergman C.M."/>
            <person name="Oliver B."/>
            <person name="Markow T.A."/>
            <person name="Kaufman T.C."/>
            <person name="Kellis M."/>
            <person name="Gelbart W."/>
            <person name="Iyer V.N."/>
            <person name="Pollard D.A."/>
            <person name="Sackton T.B."/>
            <person name="Larracuente A.M."/>
            <person name="Singh N.D."/>
            <person name="Abad J.P."/>
            <person name="Abt D.N."/>
            <person name="Adryan B."/>
            <person name="Aguade M."/>
            <person name="Akashi H."/>
            <person name="Anderson W.W."/>
            <person name="Aquadro C.F."/>
            <person name="Ardell D.H."/>
            <person name="Arguello R."/>
            <person name="Artieri C.G."/>
            <person name="Barbash D.A."/>
            <person name="Barker D."/>
            <person name="Barsanti P."/>
            <person name="Batterham P."/>
            <person name="Batzoglou S."/>
            <person name="Begun D."/>
            <person name="Bhutkar A."/>
            <person name="Blanco E."/>
            <person name="Bosak S.A."/>
            <person name="Bradley R.K."/>
            <person name="Brand A.D."/>
            <person name="Brent M.R."/>
            <person name="Brooks A.N."/>
            <person name="Brown R.H."/>
            <person name="Butlin R.K."/>
            <person name="Caggese C."/>
            <person name="Calvi B.R."/>
            <person name="Bernardo de Carvalho A."/>
            <person name="Caspi A."/>
            <person name="Castrezana S."/>
            <person name="Celniker S.E."/>
            <person name="Chang J.L."/>
            <person name="Chapple C."/>
            <person name="Chatterji S."/>
            <person name="Chinwalla A."/>
            <person name="Civetta A."/>
            <person name="Clifton S.W."/>
            <person name="Comeron J.M."/>
            <person name="Costello J.C."/>
            <person name="Coyne J.A."/>
            <person name="Daub J."/>
            <person name="David R.G."/>
            <person name="Delcher A.L."/>
            <person name="Delehaunty K."/>
            <person name="Do C.B."/>
            <person name="Ebling H."/>
            <person name="Edwards K."/>
            <person name="Eickbush T."/>
            <person name="Evans J.D."/>
            <person name="Filipski A."/>
            <person name="Findeiss S."/>
            <person name="Freyhult E."/>
            <person name="Fulton L."/>
            <person name="Fulton R."/>
            <person name="Garcia A.C."/>
            <person name="Gardiner A."/>
            <person name="Garfield D.A."/>
            <person name="Garvin B.E."/>
            <person name="Gibson G."/>
            <person name="Gilbert D."/>
            <person name="Gnerre S."/>
            <person name="Godfrey J."/>
            <person name="Good R."/>
            <person name="Gotea V."/>
            <person name="Gravely B."/>
            <person name="Greenberg A.J."/>
            <person name="Griffiths-Jones S."/>
            <person name="Gross S."/>
            <person name="Guigo R."/>
            <person name="Gustafson E.A."/>
            <person name="Haerty W."/>
            <person name="Hahn M.W."/>
            <person name="Halligan D.L."/>
            <person name="Halpern A.L."/>
            <person name="Halter G.M."/>
            <person name="Han M.V."/>
            <person name="Heger A."/>
            <person name="Hillier L."/>
            <person name="Hinrichs A.S."/>
            <person name="Holmes I."/>
            <person name="Hoskins R.A."/>
            <person name="Hubisz M.J."/>
            <person name="Hultmark D."/>
            <person name="Huntley M.A."/>
            <person name="Jaffe D.B."/>
            <person name="Jagadeeshan S."/>
            <person name="Jeck W.R."/>
            <person name="Johnson J."/>
            <person name="Jones C.D."/>
            <person name="Jordan W.C."/>
            <person name="Karpen G.H."/>
            <person name="Kataoka E."/>
            <person name="Keightley P.D."/>
            <person name="Kheradpour P."/>
            <person name="Kirkness E.F."/>
            <person name="Koerich L.B."/>
            <person name="Kristiansen K."/>
            <person name="Kudrna D."/>
            <person name="Kulathinal R.J."/>
            <person name="Kumar S."/>
            <person name="Kwok R."/>
            <person name="Lander E."/>
            <person name="Langley C.H."/>
            <person name="Lapoint R."/>
            <person name="Lazzaro B.P."/>
            <person name="Lee S.J."/>
            <person name="Levesque L."/>
            <person name="Li R."/>
            <person name="Lin C.F."/>
            <person name="Lin M.F."/>
            <person name="Lindblad-Toh K."/>
            <person name="Llopart A."/>
            <person name="Long M."/>
            <person name="Low L."/>
            <person name="Lozovsky E."/>
            <person name="Lu J."/>
            <person name="Luo M."/>
            <person name="Machado C.A."/>
            <person name="Makalowski W."/>
            <person name="Marzo M."/>
            <person name="Matsuda M."/>
            <person name="Matzkin L."/>
            <person name="McAllister B."/>
            <person name="McBride C.S."/>
            <person name="McKernan B."/>
            <person name="McKernan K."/>
            <person name="Mendez-Lago M."/>
            <person name="Minx P."/>
            <person name="Mollenhauer M.U."/>
            <person name="Montooth K."/>
            <person name="Mount S.M."/>
            <person name="Mu X."/>
            <person name="Myers E."/>
            <person name="Negre B."/>
            <person name="Newfeld S."/>
            <person name="Nielsen R."/>
            <person name="Noor M.A."/>
            <person name="O'Grady P."/>
            <person name="Pachter L."/>
            <person name="Papaceit M."/>
            <person name="Parisi M.J."/>
            <person name="Parisi M."/>
            <person name="Parts L."/>
            <person name="Pedersen J.S."/>
            <person name="Pesole G."/>
            <person name="Phillippy A.M."/>
            <person name="Ponting C.P."/>
            <person name="Pop M."/>
            <person name="Porcelli D."/>
            <person name="Powell J.R."/>
            <person name="Prohaska S."/>
            <person name="Pruitt K."/>
            <person name="Puig M."/>
            <person name="Quesneville H."/>
            <person name="Ram K.R."/>
            <person name="Rand D."/>
            <person name="Rasmussen M.D."/>
            <person name="Reed L.K."/>
            <person name="Reenan R."/>
            <person name="Reily A."/>
            <person name="Remington K.A."/>
            <person name="Rieger T.T."/>
            <person name="Ritchie M.G."/>
            <person name="Robin C."/>
            <person name="Rogers Y.H."/>
            <person name="Rohde C."/>
            <person name="Rozas J."/>
            <person name="Rubenfield M.J."/>
            <person name="Ruiz A."/>
            <person name="Russo S."/>
            <person name="Salzberg S.L."/>
            <person name="Sanchez-Gracia A."/>
            <person name="Saranga D.J."/>
            <person name="Sato H."/>
            <person name="Schaeffer S.W."/>
            <person name="Schatz M.C."/>
            <person name="Schlenke T."/>
            <person name="Schwartz R."/>
            <person name="Segarra C."/>
            <person name="Singh R.S."/>
            <person name="Sirot L."/>
            <person name="Sirota M."/>
            <person name="Sisneros N.B."/>
            <person name="Smith C.D."/>
            <person name="Smith T.F."/>
            <person name="Spieth J."/>
            <person name="Stage D.E."/>
            <person name="Stark A."/>
            <person name="Stephan W."/>
            <person name="Strausberg R.L."/>
            <person name="Strempel S."/>
            <person name="Sturgill D."/>
            <person name="Sutton G."/>
            <person name="Sutton G.G."/>
            <person name="Tao W."/>
            <person name="Teichmann S."/>
            <person name="Tobari Y.N."/>
            <person name="Tomimura Y."/>
            <person name="Tsolas J.M."/>
            <person name="Valente V.L."/>
            <person name="Venter E."/>
            <person name="Venter J.C."/>
            <person name="Vicario S."/>
            <person name="Vieira F.G."/>
            <person name="Vilella A.J."/>
            <person name="Villasante A."/>
            <person name="Walenz B."/>
            <person name="Wang J."/>
            <person name="Wasserman M."/>
            <person name="Watts T."/>
            <person name="Wilson D."/>
            <person name="Wilson R.K."/>
            <person name="Wing R.A."/>
            <person name="Wolfner M.F."/>
            <person name="Wong A."/>
            <person name="Wong G.K."/>
            <person name="Wu C.I."/>
            <person name="Wu G."/>
            <person name="Yamamoto D."/>
            <person name="Yang H.P."/>
            <person name="Yang S.P."/>
            <person name="Yorke J.A."/>
            <person name="Yoshida K."/>
            <person name="Zdobnov E."/>
            <person name="Zhang P."/>
            <person name="Zhang Y."/>
            <person name="Zimin A.V."/>
            <person name="Baldwin J."/>
            <person name="Abdouelleil A."/>
            <person name="Abdulkadir J."/>
            <person name="Abebe A."/>
            <person name="Abera B."/>
            <person name="Abreu J."/>
            <person name="Acer S.C."/>
            <person name="Aftuck L."/>
            <person name="Alexander A."/>
            <person name="An P."/>
            <person name="Anderson E."/>
            <person name="Anderson S."/>
            <person name="Arachi H."/>
            <person name="Azer M."/>
            <person name="Bachantsang P."/>
            <person name="Barry A."/>
            <person name="Bayul T."/>
            <person name="Berlin A."/>
            <person name="Bessette D."/>
            <person name="Bloom T."/>
            <person name="Blye J."/>
            <person name="Boguslavskiy L."/>
            <person name="Bonnet C."/>
            <person name="Boukhgalter B."/>
            <person name="Bourzgui I."/>
            <person name="Brown A."/>
            <person name="Cahill P."/>
            <person name="Channer S."/>
            <person name="Cheshatsang Y."/>
            <person name="Chuda L."/>
            <person name="Citroen M."/>
            <person name="Collymore A."/>
            <person name="Cooke P."/>
            <person name="Costello M."/>
            <person name="D'Aco K."/>
            <person name="Daza R."/>
            <person name="De Haan G."/>
            <person name="DeGray S."/>
            <person name="DeMaso C."/>
            <person name="Dhargay N."/>
            <person name="Dooley K."/>
            <person name="Dooley E."/>
            <person name="Doricent M."/>
            <person name="Dorje P."/>
            <person name="Dorjee K."/>
            <person name="Dupes A."/>
            <person name="Elong R."/>
            <person name="Falk J."/>
            <person name="Farina A."/>
            <person name="Faro S."/>
            <person name="Ferguson D."/>
            <person name="Fisher S."/>
            <person name="Foley C.D."/>
            <person name="Franke A."/>
            <person name="Friedrich D."/>
            <person name="Gadbois L."/>
            <person name="Gearin G."/>
            <person name="Gearin C.R."/>
            <person name="Giannoukos G."/>
            <person name="Goode T."/>
            <person name="Graham J."/>
            <person name="Grandbois E."/>
            <person name="Grewal S."/>
            <person name="Gyaltsen K."/>
            <person name="Hafez N."/>
            <person name="Hagos B."/>
            <person name="Hall J."/>
            <person name="Henson C."/>
            <person name="Hollinger A."/>
            <person name="Honan T."/>
            <person name="Huard M.D."/>
            <person name="Hughes L."/>
            <person name="Hurhula B."/>
            <person name="Husby M.E."/>
            <person name="Kamat A."/>
            <person name="Kanga B."/>
            <person name="Kashin S."/>
            <person name="Khazanovich D."/>
            <person name="Kisner P."/>
            <person name="Lance K."/>
            <person name="Lara M."/>
            <person name="Lee W."/>
            <person name="Lennon N."/>
            <person name="Letendre F."/>
            <person name="LeVine R."/>
            <person name="Lipovsky A."/>
            <person name="Liu X."/>
            <person name="Liu J."/>
            <person name="Liu S."/>
            <person name="Lokyitsang T."/>
            <person name="Lokyitsang Y."/>
            <person name="Lubonja R."/>
            <person name="Lui A."/>
            <person name="MacDonald P."/>
            <person name="Magnisalis V."/>
            <person name="Maru K."/>
            <person name="Matthews C."/>
            <person name="McCusker W."/>
            <person name="McDonough S."/>
            <person name="Mehta T."/>
            <person name="Meldrim J."/>
            <person name="Meneus L."/>
            <person name="Mihai O."/>
            <person name="Mihalev A."/>
            <person name="Mihova T."/>
            <person name="Mittelman R."/>
            <person name="Mlenga V."/>
            <person name="Montmayeur A."/>
            <person name="Mulrain L."/>
            <person name="Navidi A."/>
            <person name="Naylor J."/>
            <person name="Negash T."/>
            <person name="Nguyen T."/>
            <person name="Nguyen N."/>
            <person name="Nicol R."/>
            <person name="Norbu C."/>
            <person name="Norbu N."/>
            <person name="Novod N."/>
            <person name="O'Neill B."/>
            <person name="Osman S."/>
            <person name="Markiewicz E."/>
            <person name="Oyono O.L."/>
            <person name="Patti C."/>
            <person name="Phunkhang P."/>
            <person name="Pierre F."/>
            <person name="Priest M."/>
            <person name="Raghuraman S."/>
            <person name="Rege F."/>
            <person name="Reyes R."/>
            <person name="Rise C."/>
            <person name="Rogov P."/>
            <person name="Ross K."/>
            <person name="Ryan E."/>
            <person name="Settipalli S."/>
            <person name="Shea T."/>
            <person name="Sherpa N."/>
            <person name="Shi L."/>
            <person name="Shih D."/>
            <person name="Sparrow T."/>
            <person name="Spaulding J."/>
            <person name="Stalker J."/>
            <person name="Stange-Thomann N."/>
            <person name="Stavropoulos S."/>
            <person name="Stone C."/>
            <person name="Strader C."/>
            <person name="Tesfaye S."/>
            <person name="Thomson T."/>
            <person name="Thoulutsang Y."/>
            <person name="Thoulutsang D."/>
            <person name="Topham K."/>
            <person name="Topping I."/>
            <person name="Tsamla T."/>
            <person name="Vassiliev H."/>
            <person name="Vo A."/>
            <person name="Wangchuk T."/>
            <person name="Wangdi T."/>
            <person name="Weiand M."/>
            <person name="Wilkinson J."/>
            <person name="Wilson A."/>
            <person name="Yadav S."/>
            <person name="Young G."/>
            <person name="Yu Q."/>
            <person name="Zembek L."/>
            <person name="Zhong D."/>
            <person name="Zimmer A."/>
            <person name="Zwirko Z."/>
            <person name="Jaffe D.B."/>
            <person name="Alvarez P."/>
            <person name="Brockman W."/>
            <person name="Butler J."/>
            <person name="Chin C."/>
            <person name="Gnerre S."/>
            <person name="Grabherr M."/>
            <person name="Kleber M."/>
            <person name="Mauceli E."/>
            <person name="MacCallum I."/>
        </authorList>
    </citation>
    <scope>NUCLEOTIDE SEQUENCE [LARGE SCALE GENOMIC DNA]</scope>
    <source>
        <strain evidence="4">Tucson 15010-1051.87</strain>
    </source>
</reference>
<keyword evidence="1" id="KW-0193">Cuticle</keyword>
<dbReference type="FunCoup" id="B4M2K2">
    <property type="interactions" value="12"/>
</dbReference>
<dbReference type="InterPro" id="IPR000618">
    <property type="entry name" value="Insect_cuticle"/>
</dbReference>
<dbReference type="PROSITE" id="PS51155">
    <property type="entry name" value="CHIT_BIND_RR_2"/>
    <property type="match status" value="1"/>
</dbReference>
<dbReference type="EMBL" id="CH940651">
    <property type="protein sequence ID" value="EDW65906.2"/>
    <property type="molecule type" value="Genomic_DNA"/>
</dbReference>
<evidence type="ECO:0008006" key="5">
    <source>
        <dbReference type="Google" id="ProtNLM"/>
    </source>
</evidence>
<dbReference type="eggNOG" id="ENOG502TCU5">
    <property type="taxonomic scope" value="Eukaryota"/>
</dbReference>
<evidence type="ECO:0000256" key="2">
    <source>
        <dbReference type="SAM" id="MobiDB-lite"/>
    </source>
</evidence>
<organism evidence="3 4">
    <name type="scientific">Drosophila virilis</name>
    <name type="common">Fruit fly</name>
    <dbReference type="NCBI Taxonomy" id="7244"/>
    <lineage>
        <taxon>Eukaryota</taxon>
        <taxon>Metazoa</taxon>
        <taxon>Ecdysozoa</taxon>
        <taxon>Arthropoda</taxon>
        <taxon>Hexapoda</taxon>
        <taxon>Insecta</taxon>
        <taxon>Pterygota</taxon>
        <taxon>Neoptera</taxon>
        <taxon>Endopterygota</taxon>
        <taxon>Diptera</taxon>
        <taxon>Brachycera</taxon>
        <taxon>Muscomorpha</taxon>
        <taxon>Ephydroidea</taxon>
        <taxon>Drosophilidae</taxon>
        <taxon>Drosophila</taxon>
    </lineage>
</organism>